<name>A0A7S4J961_9STRA</name>
<protein>
    <submittedName>
        <fullName evidence="2">Uncharacterized protein</fullName>
    </submittedName>
</protein>
<feature type="compositionally biased region" description="Basic residues" evidence="1">
    <location>
        <begin position="115"/>
        <end position="144"/>
    </location>
</feature>
<sequence>MRRVMRASDPCPTKDRDKILRKLGLSEDDVRISEMLLAQMPPAPAIGESTKAEWLLGYAEPRLRRQKALKILGVSEEELEVENSKNLGSLGVGGRRRSFSGVTHGSHAIIIVPASRRKSSRPRRGRRLTSIRRPRPRRELRRHSTGSSRSLGSRAGGSGGLSSRSLDSDGVDEHGAGYTIPTVEEMKAFRRQARRTQSEIRRLKSRIGVLEEKLEQASRGYSSS</sequence>
<feature type="region of interest" description="Disordered" evidence="1">
    <location>
        <begin position="110"/>
        <end position="198"/>
    </location>
</feature>
<evidence type="ECO:0000313" key="2">
    <source>
        <dbReference type="EMBL" id="CAE2256316.1"/>
    </source>
</evidence>
<reference evidence="2" key="1">
    <citation type="submission" date="2021-01" db="EMBL/GenBank/DDBJ databases">
        <authorList>
            <person name="Corre E."/>
            <person name="Pelletier E."/>
            <person name="Niang G."/>
            <person name="Scheremetjew M."/>
            <person name="Finn R."/>
            <person name="Kale V."/>
            <person name="Holt S."/>
            <person name="Cochrane G."/>
            <person name="Meng A."/>
            <person name="Brown T."/>
            <person name="Cohen L."/>
        </authorList>
    </citation>
    <scope>NUCLEOTIDE SEQUENCE</scope>
    <source>
        <strain evidence="2">Isolate 1302-5</strain>
    </source>
</reference>
<dbReference type="EMBL" id="HBKQ01035336">
    <property type="protein sequence ID" value="CAE2256316.1"/>
    <property type="molecule type" value="Transcribed_RNA"/>
</dbReference>
<dbReference type="AlphaFoldDB" id="A0A7S4J961"/>
<organism evidence="2">
    <name type="scientific">Odontella aurita</name>
    <dbReference type="NCBI Taxonomy" id="265563"/>
    <lineage>
        <taxon>Eukaryota</taxon>
        <taxon>Sar</taxon>
        <taxon>Stramenopiles</taxon>
        <taxon>Ochrophyta</taxon>
        <taxon>Bacillariophyta</taxon>
        <taxon>Mediophyceae</taxon>
        <taxon>Biddulphiophycidae</taxon>
        <taxon>Eupodiscales</taxon>
        <taxon>Odontellaceae</taxon>
        <taxon>Odontella</taxon>
    </lineage>
</organism>
<accession>A0A7S4J961</accession>
<gene>
    <name evidence="2" type="ORF">OAUR00152_LOCUS24268</name>
</gene>
<proteinExistence type="predicted"/>
<evidence type="ECO:0000256" key="1">
    <source>
        <dbReference type="SAM" id="MobiDB-lite"/>
    </source>
</evidence>